<organism evidence="1 2">
    <name type="scientific">Melipona quadrifasciata</name>
    <dbReference type="NCBI Taxonomy" id="166423"/>
    <lineage>
        <taxon>Eukaryota</taxon>
        <taxon>Metazoa</taxon>
        <taxon>Ecdysozoa</taxon>
        <taxon>Arthropoda</taxon>
        <taxon>Hexapoda</taxon>
        <taxon>Insecta</taxon>
        <taxon>Pterygota</taxon>
        <taxon>Neoptera</taxon>
        <taxon>Endopterygota</taxon>
        <taxon>Hymenoptera</taxon>
        <taxon>Apocrita</taxon>
        <taxon>Aculeata</taxon>
        <taxon>Apoidea</taxon>
        <taxon>Anthophila</taxon>
        <taxon>Apidae</taxon>
        <taxon>Melipona</taxon>
    </lineage>
</organism>
<evidence type="ECO:0000313" key="1">
    <source>
        <dbReference type="EMBL" id="KOX74418.1"/>
    </source>
</evidence>
<accession>A0A0N0BG85</accession>
<sequence>MYSQSNWMKFGDAKTAKLRILTFLRWNKADNLYPIVELTDEDPRYRDRKLDGGHLTTAENGISVHSVAIETEYGGTIALSLNEMKNCASFALGEKNEIEKNVSCALKIRPIIFAFFQTIIAALIRSSQERVLLAFDNYMNEYNVNVKIDVIDTVRRNYIIYLEIHNSRLRHVGKYFKPADFEIRSFIQSSVNGLHLRDAENV</sequence>
<evidence type="ECO:0000313" key="2">
    <source>
        <dbReference type="Proteomes" id="UP000053105"/>
    </source>
</evidence>
<protein>
    <submittedName>
        <fullName evidence="1">Uncharacterized protein</fullName>
    </submittedName>
</protein>
<gene>
    <name evidence="1" type="ORF">WN51_00401</name>
</gene>
<dbReference type="EMBL" id="KQ435789">
    <property type="protein sequence ID" value="KOX74418.1"/>
    <property type="molecule type" value="Genomic_DNA"/>
</dbReference>
<name>A0A0N0BG85_9HYME</name>
<proteinExistence type="predicted"/>
<dbReference type="Proteomes" id="UP000053105">
    <property type="component" value="Unassembled WGS sequence"/>
</dbReference>
<keyword evidence="2" id="KW-1185">Reference proteome</keyword>
<reference evidence="1 2" key="1">
    <citation type="submission" date="2015-07" db="EMBL/GenBank/DDBJ databases">
        <title>The genome of Melipona quadrifasciata.</title>
        <authorList>
            <person name="Pan H."/>
            <person name="Kapheim K."/>
        </authorList>
    </citation>
    <scope>NUCLEOTIDE SEQUENCE [LARGE SCALE GENOMIC DNA]</scope>
    <source>
        <strain evidence="1">0111107301</strain>
        <tissue evidence="1">Whole body</tissue>
    </source>
</reference>
<dbReference type="AlphaFoldDB" id="A0A0N0BG85"/>